<dbReference type="Proteomes" id="UP000298030">
    <property type="component" value="Unassembled WGS sequence"/>
</dbReference>
<feature type="compositionally biased region" description="Polar residues" evidence="1">
    <location>
        <begin position="135"/>
        <end position="150"/>
    </location>
</feature>
<accession>A0A4Y7T7P9</accession>
<evidence type="ECO:0000313" key="2">
    <source>
        <dbReference type="EMBL" id="TEB30175.1"/>
    </source>
</evidence>
<name>A0A4Y7T7P9_COPMI</name>
<sequence length="221" mass="24137">MVVVEKEREDELRRQEDEEFERALAQSMLETSNYGGGQDLTLNTNIEDDQVATSSKVRLDSPVWENGSRPSSRVDSAGSSSSPAPVFEFGRYDKSRIPGLERGQSATDTSNSVAAGKQRASPTDEDAAPPYPSGTDMTTSEKQPEQQSELSPIELADVQPILAQEEPEKIFRDGDATPSNLRYNSVDTSSKSPPPIHILRGSVDSLGWQHSPPGLYQPSRS</sequence>
<dbReference type="EMBL" id="QPFP01000024">
    <property type="protein sequence ID" value="TEB30175.1"/>
    <property type="molecule type" value="Genomic_DNA"/>
</dbReference>
<feature type="compositionally biased region" description="Polar residues" evidence="1">
    <location>
        <begin position="40"/>
        <end position="56"/>
    </location>
</feature>
<gene>
    <name evidence="2" type="ORF">FA13DRAFT_574465</name>
</gene>
<reference evidence="2 3" key="1">
    <citation type="journal article" date="2019" name="Nat. Ecol. Evol.">
        <title>Megaphylogeny resolves global patterns of mushroom evolution.</title>
        <authorList>
            <person name="Varga T."/>
            <person name="Krizsan K."/>
            <person name="Foldi C."/>
            <person name="Dima B."/>
            <person name="Sanchez-Garcia M."/>
            <person name="Sanchez-Ramirez S."/>
            <person name="Szollosi G.J."/>
            <person name="Szarkandi J.G."/>
            <person name="Papp V."/>
            <person name="Albert L."/>
            <person name="Andreopoulos W."/>
            <person name="Angelini C."/>
            <person name="Antonin V."/>
            <person name="Barry K.W."/>
            <person name="Bougher N.L."/>
            <person name="Buchanan P."/>
            <person name="Buyck B."/>
            <person name="Bense V."/>
            <person name="Catcheside P."/>
            <person name="Chovatia M."/>
            <person name="Cooper J."/>
            <person name="Damon W."/>
            <person name="Desjardin D."/>
            <person name="Finy P."/>
            <person name="Geml J."/>
            <person name="Haridas S."/>
            <person name="Hughes K."/>
            <person name="Justo A."/>
            <person name="Karasinski D."/>
            <person name="Kautmanova I."/>
            <person name="Kiss B."/>
            <person name="Kocsube S."/>
            <person name="Kotiranta H."/>
            <person name="LaButti K.M."/>
            <person name="Lechner B.E."/>
            <person name="Liimatainen K."/>
            <person name="Lipzen A."/>
            <person name="Lukacs Z."/>
            <person name="Mihaltcheva S."/>
            <person name="Morgado L.N."/>
            <person name="Niskanen T."/>
            <person name="Noordeloos M.E."/>
            <person name="Ohm R.A."/>
            <person name="Ortiz-Santana B."/>
            <person name="Ovrebo C."/>
            <person name="Racz N."/>
            <person name="Riley R."/>
            <person name="Savchenko A."/>
            <person name="Shiryaev A."/>
            <person name="Soop K."/>
            <person name="Spirin V."/>
            <person name="Szebenyi C."/>
            <person name="Tomsovsky M."/>
            <person name="Tulloss R.E."/>
            <person name="Uehling J."/>
            <person name="Grigoriev I.V."/>
            <person name="Vagvolgyi C."/>
            <person name="Papp T."/>
            <person name="Martin F.M."/>
            <person name="Miettinen O."/>
            <person name="Hibbett D.S."/>
            <person name="Nagy L.G."/>
        </authorList>
    </citation>
    <scope>NUCLEOTIDE SEQUENCE [LARGE SCALE GENOMIC DNA]</scope>
    <source>
        <strain evidence="2 3">FP101781</strain>
    </source>
</reference>
<keyword evidence="3" id="KW-1185">Reference proteome</keyword>
<comment type="caution">
    <text evidence="2">The sequence shown here is derived from an EMBL/GenBank/DDBJ whole genome shotgun (WGS) entry which is preliminary data.</text>
</comment>
<feature type="compositionally biased region" description="Low complexity" evidence="1">
    <location>
        <begin position="68"/>
        <end position="86"/>
    </location>
</feature>
<evidence type="ECO:0000256" key="1">
    <source>
        <dbReference type="SAM" id="MobiDB-lite"/>
    </source>
</evidence>
<feature type="compositionally biased region" description="Polar residues" evidence="1">
    <location>
        <begin position="177"/>
        <end position="191"/>
    </location>
</feature>
<organism evidence="2 3">
    <name type="scientific">Coprinellus micaceus</name>
    <name type="common">Glistening ink-cap mushroom</name>
    <name type="synonym">Coprinus micaceus</name>
    <dbReference type="NCBI Taxonomy" id="71717"/>
    <lineage>
        <taxon>Eukaryota</taxon>
        <taxon>Fungi</taxon>
        <taxon>Dikarya</taxon>
        <taxon>Basidiomycota</taxon>
        <taxon>Agaricomycotina</taxon>
        <taxon>Agaricomycetes</taxon>
        <taxon>Agaricomycetidae</taxon>
        <taxon>Agaricales</taxon>
        <taxon>Agaricineae</taxon>
        <taxon>Psathyrellaceae</taxon>
        <taxon>Coprinellus</taxon>
    </lineage>
</organism>
<evidence type="ECO:0000313" key="3">
    <source>
        <dbReference type="Proteomes" id="UP000298030"/>
    </source>
</evidence>
<dbReference type="AlphaFoldDB" id="A0A4Y7T7P9"/>
<feature type="compositionally biased region" description="Polar residues" evidence="1">
    <location>
        <begin position="104"/>
        <end position="113"/>
    </location>
</feature>
<feature type="compositionally biased region" description="Basic and acidic residues" evidence="1">
    <location>
        <begin position="166"/>
        <end position="175"/>
    </location>
</feature>
<proteinExistence type="predicted"/>
<feature type="region of interest" description="Disordered" evidence="1">
    <location>
        <begin position="30"/>
        <end position="221"/>
    </location>
</feature>
<protein>
    <submittedName>
        <fullName evidence="2">Uncharacterized protein</fullName>
    </submittedName>
</protein>